<dbReference type="InterPro" id="IPR036866">
    <property type="entry name" value="RibonucZ/Hydroxyglut_hydro"/>
</dbReference>
<sequence>MKWTYLGHSCYFIETSDLTILIDPLLTSLFQAGTAQICPERSINFEEIPKIDVIIITHQHPGHFEPESLSMLNRDAMVIYPPLPSIGLCLNILGFSNTQIAETGDNIEISSLIILFTGEKEYANFEFGFTIIEDEKNVVSFTGDSHLDIREVRRIKTFCQKVPVLIGGYPDVQHRFLTYWDFDFPITDIEKRLTSIKMLAPLIFIPNCSGMKYIEKYDWANYYSFPMHPKDFIENIKSYLHDIEMVSLLPGDVISVINGIANLEIQVSPIAKSIGYFDRPRVDPIKNLPLLIDDDSKCIGANNLDKFVFSWLINKLLPWLEIQKKSIDSSIFRLCKQQVKYRIGIILPSKKSKEYIINFSQSSITLEKHSQKSLPYASLHIRVCASALLACEAGEIPYFVLYFNSRVYSTLHRIFESSDGEFRVQRYDVRDPIFSYFNNNPETHFNRWLTRESNRLIQELNNEN</sequence>
<reference evidence="2" key="1">
    <citation type="journal article" date="2024" name="Toxins">
        <title>Genome Sequence Analysis of Native Xenorhabdus Strains Isolated from Entomopathogenic Nematodes in Argentina.</title>
        <authorList>
            <person name="Palma L."/>
            <person name="Frizzo L."/>
            <person name="Kaiser S."/>
            <person name="Berry C."/>
            <person name="Caballero P."/>
            <person name="Bode H.B."/>
            <person name="Del Valle E.E."/>
        </authorList>
    </citation>
    <scope>NUCLEOTIDE SEQUENCE [LARGE SCALE GENOMIC DNA]</scope>
    <source>
        <strain evidence="2">Reich</strain>
    </source>
</reference>
<protein>
    <submittedName>
        <fullName evidence="1">MBL fold metallo-hydrolase</fullName>
    </submittedName>
</protein>
<gene>
    <name evidence="1" type="ORF">FE394_13465</name>
</gene>
<dbReference type="SUPFAM" id="SSF56281">
    <property type="entry name" value="Metallo-hydrolase/oxidoreductase"/>
    <property type="match status" value="1"/>
</dbReference>
<dbReference type="PANTHER" id="PTHR43546">
    <property type="entry name" value="UPF0173 METAL-DEPENDENT HYDROLASE MJ1163-RELATED"/>
    <property type="match status" value="1"/>
</dbReference>
<organism evidence="1 2">
    <name type="scientific">Xenorhabdus littoralis</name>
    <dbReference type="NCBI Taxonomy" id="2582835"/>
    <lineage>
        <taxon>Bacteria</taxon>
        <taxon>Pseudomonadati</taxon>
        <taxon>Pseudomonadota</taxon>
        <taxon>Gammaproteobacteria</taxon>
        <taxon>Enterobacterales</taxon>
        <taxon>Morganellaceae</taxon>
        <taxon>Xenorhabdus</taxon>
    </lineage>
</organism>
<dbReference type="EMBL" id="VCDP01000053">
    <property type="protein sequence ID" value="MDX8000182.1"/>
    <property type="molecule type" value="Genomic_DNA"/>
</dbReference>
<proteinExistence type="predicted"/>
<dbReference type="InterPro" id="IPR050114">
    <property type="entry name" value="UPF0173_UPF0282_UlaG_hydrolase"/>
</dbReference>
<keyword evidence="2" id="KW-1185">Reference proteome</keyword>
<name>A0ABU4SNE5_9GAMM</name>
<dbReference type="Pfam" id="PF13483">
    <property type="entry name" value="Lactamase_B_3"/>
    <property type="match status" value="1"/>
</dbReference>
<evidence type="ECO:0000313" key="2">
    <source>
        <dbReference type="Proteomes" id="UP001271640"/>
    </source>
</evidence>
<evidence type="ECO:0000313" key="1">
    <source>
        <dbReference type="EMBL" id="MDX8000182.1"/>
    </source>
</evidence>
<dbReference type="PANTHER" id="PTHR43546:SF3">
    <property type="entry name" value="UPF0173 METAL-DEPENDENT HYDROLASE MJ1163"/>
    <property type="match status" value="1"/>
</dbReference>
<dbReference type="RefSeq" id="WP_319926891.1">
    <property type="nucleotide sequence ID" value="NZ_VCDP01000053.1"/>
</dbReference>
<accession>A0ABU4SNE5</accession>
<comment type="caution">
    <text evidence="1">The sequence shown here is derived from an EMBL/GenBank/DDBJ whole genome shotgun (WGS) entry which is preliminary data.</text>
</comment>
<dbReference type="Gene3D" id="3.60.15.10">
    <property type="entry name" value="Ribonuclease Z/Hydroxyacylglutathione hydrolase-like"/>
    <property type="match status" value="1"/>
</dbReference>
<dbReference type="Proteomes" id="UP001271640">
    <property type="component" value="Unassembled WGS sequence"/>
</dbReference>